<feature type="transmembrane region" description="Helical" evidence="1">
    <location>
        <begin position="21"/>
        <end position="46"/>
    </location>
</feature>
<keyword evidence="3" id="KW-1185">Reference proteome</keyword>
<keyword evidence="1" id="KW-1133">Transmembrane helix</keyword>
<organism evidence="2 3">
    <name type="scientific">Micromonospora cathayae</name>
    <dbReference type="NCBI Taxonomy" id="3028804"/>
    <lineage>
        <taxon>Bacteria</taxon>
        <taxon>Bacillati</taxon>
        <taxon>Actinomycetota</taxon>
        <taxon>Actinomycetes</taxon>
        <taxon>Micromonosporales</taxon>
        <taxon>Micromonosporaceae</taxon>
        <taxon>Micromonospora</taxon>
    </lineage>
</organism>
<dbReference type="RefSeq" id="WP_275033734.1">
    <property type="nucleotide sequence ID" value="NZ_CP118615.1"/>
</dbReference>
<proteinExistence type="predicted"/>
<reference evidence="2 3" key="1">
    <citation type="submission" date="2023-02" db="EMBL/GenBank/DDBJ databases">
        <authorList>
            <person name="Mo P."/>
        </authorList>
    </citation>
    <scope>NUCLEOTIDE SEQUENCE [LARGE SCALE GENOMIC DNA]</scope>
    <source>
        <strain evidence="2 3">HUAS 3</strain>
    </source>
</reference>
<keyword evidence="1" id="KW-0472">Membrane</keyword>
<feature type="transmembrane region" description="Helical" evidence="1">
    <location>
        <begin position="58"/>
        <end position="81"/>
    </location>
</feature>
<sequence length="189" mass="19881">MTKRIPDDQPFVVRPSVGKRALVFGAVVLVLLVPVLCLAGLGMASSTEPGPSSGSGPFLLGLAGCLLLATGLPLGLQLWLIASGGPVLALSPAGLWIRTRPTRGQAVWLPWEGVAQIRRRRWSLEKMLVVQPRDPRTVSNLGAYTALDSGLLSAFYGSGLVATLNFADRSEAEILAAVAHYSAGRCPLA</sequence>
<evidence type="ECO:0000313" key="2">
    <source>
        <dbReference type="EMBL" id="WDZ86864.1"/>
    </source>
</evidence>
<gene>
    <name evidence="2" type="ORF">PVK37_10925</name>
</gene>
<dbReference type="EMBL" id="CP118615">
    <property type="protein sequence ID" value="WDZ86864.1"/>
    <property type="molecule type" value="Genomic_DNA"/>
</dbReference>
<evidence type="ECO:0000313" key="3">
    <source>
        <dbReference type="Proteomes" id="UP001219605"/>
    </source>
</evidence>
<evidence type="ECO:0000256" key="1">
    <source>
        <dbReference type="SAM" id="Phobius"/>
    </source>
</evidence>
<protein>
    <recommendedName>
        <fullName evidence="4">PH domain-containing protein</fullName>
    </recommendedName>
</protein>
<name>A0ABY7ZYA9_9ACTN</name>
<dbReference type="Proteomes" id="UP001219605">
    <property type="component" value="Chromosome"/>
</dbReference>
<evidence type="ECO:0008006" key="4">
    <source>
        <dbReference type="Google" id="ProtNLM"/>
    </source>
</evidence>
<accession>A0ABY7ZYA9</accession>
<keyword evidence="1" id="KW-0812">Transmembrane</keyword>